<comment type="caution">
    <text evidence="2">The sequence shown here is derived from an EMBL/GenBank/DDBJ whole genome shotgun (WGS) entry which is preliminary data.</text>
</comment>
<evidence type="ECO:0000256" key="1">
    <source>
        <dbReference type="SAM" id="Phobius"/>
    </source>
</evidence>
<gene>
    <name evidence="2" type="ORF">FWILDA_LOCUS2743</name>
</gene>
<evidence type="ECO:0000313" key="2">
    <source>
        <dbReference type="EMBL" id="CAI2166779.1"/>
    </source>
</evidence>
<accession>A0A9W4SH14</accession>
<dbReference type="Proteomes" id="UP001153678">
    <property type="component" value="Unassembled WGS sequence"/>
</dbReference>
<dbReference type="AlphaFoldDB" id="A0A9W4SH14"/>
<keyword evidence="1" id="KW-0812">Transmembrane</keyword>
<keyword evidence="1" id="KW-0472">Membrane</keyword>
<reference evidence="2" key="1">
    <citation type="submission" date="2022-08" db="EMBL/GenBank/DDBJ databases">
        <authorList>
            <person name="Kallberg Y."/>
            <person name="Tangrot J."/>
            <person name="Rosling A."/>
        </authorList>
    </citation>
    <scope>NUCLEOTIDE SEQUENCE</scope>
    <source>
        <strain evidence="2">Wild A</strain>
    </source>
</reference>
<feature type="transmembrane region" description="Helical" evidence="1">
    <location>
        <begin position="47"/>
        <end position="69"/>
    </location>
</feature>
<keyword evidence="1" id="KW-1133">Transmembrane helix</keyword>
<name>A0A9W4SH14_9GLOM</name>
<protein>
    <submittedName>
        <fullName evidence="2">12028_t:CDS:1</fullName>
    </submittedName>
</protein>
<proteinExistence type="predicted"/>
<dbReference type="OrthoDB" id="2383856at2759"/>
<sequence length="122" mass="14299">MTLIQPVLCHREHHHNLKLRKLHKNVHRNDSDLDSIESTTICGKLCITSFTLMMLFYLCMAAYILKYYWKRRNSTRKSREIRYGFGKELRKNNSNNNGGGGWKGRKDETVVVLVYEGNHSIV</sequence>
<organism evidence="2 3">
    <name type="scientific">Funneliformis geosporum</name>
    <dbReference type="NCBI Taxonomy" id="1117311"/>
    <lineage>
        <taxon>Eukaryota</taxon>
        <taxon>Fungi</taxon>
        <taxon>Fungi incertae sedis</taxon>
        <taxon>Mucoromycota</taxon>
        <taxon>Glomeromycotina</taxon>
        <taxon>Glomeromycetes</taxon>
        <taxon>Glomerales</taxon>
        <taxon>Glomeraceae</taxon>
        <taxon>Funneliformis</taxon>
    </lineage>
</organism>
<dbReference type="EMBL" id="CAMKVN010000332">
    <property type="protein sequence ID" value="CAI2166779.1"/>
    <property type="molecule type" value="Genomic_DNA"/>
</dbReference>
<evidence type="ECO:0000313" key="3">
    <source>
        <dbReference type="Proteomes" id="UP001153678"/>
    </source>
</evidence>
<keyword evidence="3" id="KW-1185">Reference proteome</keyword>